<proteinExistence type="predicted"/>
<gene>
    <name evidence="1" type="ORF">LWI28_021893</name>
</gene>
<evidence type="ECO:0000313" key="2">
    <source>
        <dbReference type="Proteomes" id="UP001064489"/>
    </source>
</evidence>
<reference evidence="1" key="2">
    <citation type="submission" date="2023-02" db="EMBL/GenBank/DDBJ databases">
        <authorList>
            <person name="Swenson N.G."/>
            <person name="Wegrzyn J.L."/>
            <person name="Mcevoy S.L."/>
        </authorList>
    </citation>
    <scope>NUCLEOTIDE SEQUENCE</scope>
    <source>
        <strain evidence="1">91603</strain>
        <tissue evidence="1">Leaf</tissue>
    </source>
</reference>
<accession>A0AAD5J644</accession>
<dbReference type="GO" id="GO:0000967">
    <property type="term" value="P:rRNA 5'-end processing"/>
    <property type="evidence" value="ECO:0007669"/>
    <property type="project" value="TreeGrafter"/>
</dbReference>
<keyword evidence="2" id="KW-1185">Reference proteome</keyword>
<dbReference type="InterPro" id="IPR037027">
    <property type="entry name" value="YqgF/RNaseH-like_dom_sf"/>
</dbReference>
<dbReference type="Proteomes" id="UP001064489">
    <property type="component" value="Chromosome 3"/>
</dbReference>
<dbReference type="PANTHER" id="PTHR33317:SF1">
    <property type="entry name" value="POLYNUCLEOTIDYL TRANSFERASE, RIBONUCLEASE H-LIKE SUPERFAMILY PROTEIN"/>
    <property type="match status" value="1"/>
</dbReference>
<dbReference type="InterPro" id="IPR005227">
    <property type="entry name" value="YqgF"/>
</dbReference>
<sequence>MKFVKPLNLFKELLRIEPSRCGRLLGLYIKDKHVDLAMSDPDNINAVPLSTVLIAKSEEFMPIMVRMFQNVIKAIKPEGIIVGYPYISFKAKPNGAEIENFIDRLDKTGKFKGLIISKQERAGEISLNYECWGRLCVLGLLAPILLKRTLRNIKSTKAEGLIVGYPSSSIIQKSDGAETKIFIDKLDKTGKFEGLKYTYWCTSLVSKVEQAKKLIDGLHKMWLFEGLKYTYILGYEVDIKGIQFYRIS</sequence>
<protein>
    <submittedName>
        <fullName evidence="1">Uncharacterized protein</fullName>
    </submittedName>
</protein>
<reference evidence="1" key="1">
    <citation type="journal article" date="2022" name="Plant J.">
        <title>Strategies of tolerance reflected in two North American maple genomes.</title>
        <authorList>
            <person name="McEvoy S.L."/>
            <person name="Sezen U.U."/>
            <person name="Trouern-Trend A."/>
            <person name="McMahon S.M."/>
            <person name="Schaberg P.G."/>
            <person name="Yang J."/>
            <person name="Wegrzyn J.L."/>
            <person name="Swenson N.G."/>
        </authorList>
    </citation>
    <scope>NUCLEOTIDE SEQUENCE</scope>
    <source>
        <strain evidence="1">91603</strain>
    </source>
</reference>
<dbReference type="AlphaFoldDB" id="A0AAD5J644"/>
<name>A0AAD5J644_ACENE</name>
<dbReference type="Gene3D" id="3.30.420.140">
    <property type="entry name" value="YqgF/RNase H-like domain"/>
    <property type="match status" value="1"/>
</dbReference>
<dbReference type="PANTHER" id="PTHR33317">
    <property type="entry name" value="POLYNUCLEOTIDYL TRANSFERASE, RIBONUCLEASE H-LIKE SUPERFAMILY PROTEIN"/>
    <property type="match status" value="1"/>
</dbReference>
<evidence type="ECO:0000313" key="1">
    <source>
        <dbReference type="EMBL" id="KAI9186884.1"/>
    </source>
</evidence>
<dbReference type="EMBL" id="JAJSOW010000100">
    <property type="protein sequence ID" value="KAI9186884.1"/>
    <property type="molecule type" value="Genomic_DNA"/>
</dbReference>
<organism evidence="1 2">
    <name type="scientific">Acer negundo</name>
    <name type="common">Box elder</name>
    <dbReference type="NCBI Taxonomy" id="4023"/>
    <lineage>
        <taxon>Eukaryota</taxon>
        <taxon>Viridiplantae</taxon>
        <taxon>Streptophyta</taxon>
        <taxon>Embryophyta</taxon>
        <taxon>Tracheophyta</taxon>
        <taxon>Spermatophyta</taxon>
        <taxon>Magnoliopsida</taxon>
        <taxon>eudicotyledons</taxon>
        <taxon>Gunneridae</taxon>
        <taxon>Pentapetalae</taxon>
        <taxon>rosids</taxon>
        <taxon>malvids</taxon>
        <taxon>Sapindales</taxon>
        <taxon>Sapindaceae</taxon>
        <taxon>Hippocastanoideae</taxon>
        <taxon>Acereae</taxon>
        <taxon>Acer</taxon>
    </lineage>
</organism>
<comment type="caution">
    <text evidence="1">The sequence shown here is derived from an EMBL/GenBank/DDBJ whole genome shotgun (WGS) entry which is preliminary data.</text>
</comment>